<protein>
    <submittedName>
        <fullName evidence="2">Pectate lyase</fullName>
    </submittedName>
</protein>
<gene>
    <name evidence="2" type="ORF">AB447_216440</name>
</gene>
<comment type="subcellular location">
    <subcellularLocation>
        <location evidence="1">Secreted</location>
    </subcellularLocation>
</comment>
<comment type="similarity">
    <text evidence="1">Belongs to the polysaccharide lyase 1 family.</text>
</comment>
<evidence type="ECO:0000313" key="3">
    <source>
        <dbReference type="Proteomes" id="UP000036168"/>
    </source>
</evidence>
<name>A0A0T6BQS7_9BACI</name>
<dbReference type="InterPro" id="IPR012334">
    <property type="entry name" value="Pectin_lyas_fold"/>
</dbReference>
<proteinExistence type="inferred from homology"/>
<dbReference type="Gene3D" id="2.160.20.10">
    <property type="entry name" value="Single-stranded right-handed beta-helix, Pectin lyase-like"/>
    <property type="match status" value="1"/>
</dbReference>
<keyword evidence="1" id="KW-0624">Polysaccharide degradation</keyword>
<sequence length="435" mass="48938">MKKSFCSMVMFAALLAGSSLPVQASDLGHEVLGKKDGWGAYGEGTTGGARASKDHVYTVTNRKELIEALGGNNNKNSTNSTPKMIYVKGTINLSVDDKNKPLDYDDYKDPKYSIEAYLKTYDPNKWGEKEPSGALEQARARSEESQKEHVVINVGSNTTIIGEGNNAKIIGGGLHVKDAGNVIIRNIQFEDAYDYFPQWDPKDGKNGNWNSEYDNLVIEKSAHVWVDHCTFDDGSRLDEQTQTYFGREFQHHDGLLDVKKESDFVTVSYNVFSHHTKNTLIGSSDSNKADEGHLRVTFHHNLYDNIKERAPRVRYGQVHLYNNYYRSAEKTYEYSWGVGYSSKIYAESNYFDMPKGTKPEQLMEVFKGNALYEKDTLLNDQNSVTKVNVVDSYNKANRTSIKNTVGWTPNLYEKIDPVENVPAIVQKQAGAGKLQ</sequence>
<dbReference type="GO" id="GO:0005576">
    <property type="term" value="C:extracellular region"/>
    <property type="evidence" value="ECO:0007669"/>
    <property type="project" value="UniProtKB-SubCell"/>
</dbReference>
<organism evidence="2 3">
    <name type="scientific">Bacillus glycinifermentans</name>
    <dbReference type="NCBI Taxonomy" id="1664069"/>
    <lineage>
        <taxon>Bacteria</taxon>
        <taxon>Bacillati</taxon>
        <taxon>Bacillota</taxon>
        <taxon>Bacilli</taxon>
        <taxon>Bacillales</taxon>
        <taxon>Bacillaceae</taxon>
        <taxon>Bacillus</taxon>
    </lineage>
</organism>
<keyword evidence="1 2" id="KW-0456">Lyase</keyword>
<accession>A0A0T6BQS7</accession>
<dbReference type="EMBL" id="LECW02000015">
    <property type="protein sequence ID" value="KRT94001.1"/>
    <property type="molecule type" value="Genomic_DNA"/>
</dbReference>
<dbReference type="SUPFAM" id="SSF51126">
    <property type="entry name" value="Pectin lyase-like"/>
    <property type="match status" value="1"/>
</dbReference>
<dbReference type="Proteomes" id="UP000036168">
    <property type="component" value="Unassembled WGS sequence"/>
</dbReference>
<dbReference type="InterPro" id="IPR002022">
    <property type="entry name" value="Pec_lyase"/>
</dbReference>
<dbReference type="PANTHER" id="PTHR31683:SF18">
    <property type="entry name" value="PECTATE LYASE 21-RELATED"/>
    <property type="match status" value="1"/>
</dbReference>
<keyword evidence="1" id="KW-0964">Secreted</keyword>
<dbReference type="GO" id="GO:0000272">
    <property type="term" value="P:polysaccharide catabolic process"/>
    <property type="evidence" value="ECO:0007669"/>
    <property type="project" value="UniProtKB-KW"/>
</dbReference>
<dbReference type="InterPro" id="IPR045032">
    <property type="entry name" value="PEL"/>
</dbReference>
<dbReference type="Pfam" id="PF00544">
    <property type="entry name" value="Pectate_lyase_4"/>
    <property type="match status" value="1"/>
</dbReference>
<keyword evidence="1" id="KW-0119">Carbohydrate metabolism</keyword>
<comment type="caution">
    <text evidence="2">The sequence shown here is derived from an EMBL/GenBank/DDBJ whole genome shotgun (WGS) entry which is preliminary data.</text>
</comment>
<dbReference type="SMART" id="SM00656">
    <property type="entry name" value="Amb_all"/>
    <property type="match status" value="1"/>
</dbReference>
<dbReference type="InterPro" id="IPR011050">
    <property type="entry name" value="Pectin_lyase_fold/virulence"/>
</dbReference>
<dbReference type="PANTHER" id="PTHR31683">
    <property type="entry name" value="PECTATE LYASE 18-RELATED"/>
    <property type="match status" value="1"/>
</dbReference>
<evidence type="ECO:0000256" key="1">
    <source>
        <dbReference type="RuleBase" id="RU361173"/>
    </source>
</evidence>
<dbReference type="GO" id="GO:0030570">
    <property type="term" value="F:pectate lyase activity"/>
    <property type="evidence" value="ECO:0007669"/>
    <property type="project" value="InterPro"/>
</dbReference>
<reference evidence="2 3" key="1">
    <citation type="journal article" date="2015" name="Int. J. Syst. Evol. Microbiol.">
        <title>Bacillus glycinifermentans sp. nov., isolated from fermented soybean paste.</title>
        <authorList>
            <person name="Kim S.J."/>
            <person name="Dunlap C.A."/>
            <person name="Kwon S.W."/>
            <person name="Rooney A.P."/>
        </authorList>
    </citation>
    <scope>NUCLEOTIDE SEQUENCE [LARGE SCALE GENOMIC DNA]</scope>
    <source>
        <strain evidence="2 3">GO-13</strain>
    </source>
</reference>
<dbReference type="RefSeq" id="WP_057957568.1">
    <property type="nucleotide sequence ID" value="NZ_CP023481.1"/>
</dbReference>
<dbReference type="OrthoDB" id="148600at2"/>
<evidence type="ECO:0000313" key="2">
    <source>
        <dbReference type="EMBL" id="KRT94001.1"/>
    </source>
</evidence>
<dbReference type="AlphaFoldDB" id="A0A0T6BQS7"/>